<dbReference type="Gene3D" id="2.40.170.20">
    <property type="entry name" value="TonB-dependent receptor, beta-barrel domain"/>
    <property type="match status" value="1"/>
</dbReference>
<keyword evidence="3" id="KW-0998">Cell outer membrane</keyword>
<keyword evidence="5" id="KW-0675">Receptor</keyword>
<protein>
    <submittedName>
        <fullName evidence="5">TonB-dependent receptor</fullName>
    </submittedName>
</protein>
<evidence type="ECO:0000313" key="6">
    <source>
        <dbReference type="Proteomes" id="UP000005615"/>
    </source>
</evidence>
<keyword evidence="6" id="KW-1185">Reference proteome</keyword>
<keyword evidence="2 4" id="KW-0472">Membrane</keyword>
<dbReference type="OrthoDB" id="8727862at2"/>
<dbReference type="eggNOG" id="COG1629">
    <property type="taxonomic scope" value="Bacteria"/>
</dbReference>
<evidence type="ECO:0000313" key="5">
    <source>
        <dbReference type="EMBL" id="EGG30729.1"/>
    </source>
</evidence>
<dbReference type="GO" id="GO:0009279">
    <property type="term" value="C:cell outer membrane"/>
    <property type="evidence" value="ECO:0007669"/>
    <property type="project" value="UniProtKB-SubCell"/>
</dbReference>
<dbReference type="RefSeq" id="WP_009574598.1">
    <property type="nucleotide sequence ID" value="NZ_AEIG01000007.1"/>
</dbReference>
<dbReference type="Gene3D" id="2.170.130.10">
    <property type="entry name" value="TonB-dependent receptor, plug domain"/>
    <property type="match status" value="1"/>
</dbReference>
<organism evidence="5 6">
    <name type="scientific">Aequoribacter fuscus</name>
    <dbReference type="NCBI Taxonomy" id="2518989"/>
    <lineage>
        <taxon>Bacteria</taxon>
        <taxon>Pseudomonadati</taxon>
        <taxon>Pseudomonadota</taxon>
        <taxon>Gammaproteobacteria</taxon>
        <taxon>Cellvibrionales</taxon>
        <taxon>Halieaceae</taxon>
        <taxon>Aequoribacter</taxon>
    </lineage>
</organism>
<reference evidence="5 6" key="1">
    <citation type="journal article" date="2011" name="J. Bacteriol.">
        <title>Genome sequence of strain IMCC3088, a proteorhodopsin-containing marine bacterium belonging to the OM60/NOR5 clade.</title>
        <authorList>
            <person name="Jang Y."/>
            <person name="Oh H.M."/>
            <person name="Kang I."/>
            <person name="Lee K."/>
            <person name="Yang S.J."/>
            <person name="Cho J.C."/>
        </authorList>
    </citation>
    <scope>NUCLEOTIDE SEQUENCE [LARGE SCALE GENOMIC DNA]</scope>
    <source>
        <strain evidence="5 6">IMCC3088</strain>
    </source>
</reference>
<dbReference type="AlphaFoldDB" id="F3KYW5"/>
<dbReference type="Pfam" id="PF00593">
    <property type="entry name" value="TonB_dep_Rec_b-barrel"/>
    <property type="match status" value="1"/>
</dbReference>
<dbReference type="SUPFAM" id="SSF56935">
    <property type="entry name" value="Porins"/>
    <property type="match status" value="1"/>
</dbReference>
<evidence type="ECO:0000256" key="3">
    <source>
        <dbReference type="ARBA" id="ARBA00023237"/>
    </source>
</evidence>
<evidence type="ECO:0000256" key="1">
    <source>
        <dbReference type="ARBA" id="ARBA00004442"/>
    </source>
</evidence>
<comment type="similarity">
    <text evidence="4">Belongs to the TonB-dependent receptor family.</text>
</comment>
<dbReference type="InterPro" id="IPR010104">
    <property type="entry name" value="TonB_rcpt_bac"/>
</dbReference>
<dbReference type="PANTHER" id="PTHR40980:SF3">
    <property type="entry name" value="TONB-DEPENDENT RECEPTOR-LIKE BETA-BARREL DOMAIN-CONTAINING PROTEIN"/>
    <property type="match status" value="1"/>
</dbReference>
<dbReference type="NCBIfam" id="TIGR01782">
    <property type="entry name" value="TonB-Xanth-Caul"/>
    <property type="match status" value="1"/>
</dbReference>
<dbReference type="EMBL" id="AEIG01000007">
    <property type="protein sequence ID" value="EGG30729.1"/>
    <property type="molecule type" value="Genomic_DNA"/>
</dbReference>
<dbReference type="InterPro" id="IPR037066">
    <property type="entry name" value="Plug_dom_sf"/>
</dbReference>
<evidence type="ECO:0000256" key="4">
    <source>
        <dbReference type="RuleBase" id="RU003357"/>
    </source>
</evidence>
<dbReference type="Pfam" id="PF07715">
    <property type="entry name" value="Plug"/>
    <property type="match status" value="1"/>
</dbReference>
<dbReference type="InterPro" id="IPR036942">
    <property type="entry name" value="Beta-barrel_TonB_sf"/>
</dbReference>
<keyword evidence="4" id="KW-0798">TonB box</keyword>
<name>F3KYW5_9GAMM</name>
<dbReference type="STRING" id="2518989.IMCC3088_2488"/>
<sequence>MLFNTKRRILPVAIGLATGIATISAPSFSQENENATSEGVLEEIVVYGIKNSLLDAISIKRDAVGVMDAISAEDFGKFPDGNLAESLARAPGIAIDRSNVEGQKIAVRGFGPEFNLVTLNGRQMPTVKGQYGGGRSFNFGDIASPGVASLEIFKTANSSLPSGGIGSTVNMVTTKPLNVEGTKRFLGLSYVNDTTSQDSGSPFEAEMLFATNQGRWGFSLSGAYHERTNRETGTRESNWITPNLMAQSEGYLRVDASNPNYTNLNERVDGNTFYREPAAFLIKDNDRTRKNLQATLQVELSDSVTATVDYTHSGVQFESRGMLFGSWLGGWDTQSATINQNGVFTDVVVGNRAYDHTATWSKLESDNNSVGVNLAWDVTDALSISLDYHSSTAELAGNIFDNELGFTTDVKGTITVDGASASGVNSFSYDRDFLPENYMGTYLFLRDGYQENEIEQVQLKGLWTNDSGSVLQSISFGVSSIDNEYLNQASEGNFGSQGPSVEDYDDALFKERRLTNSFMNSFSRNIGTPYYYSINPVDALSAFAAANVGLADPVDGTVCCSYGTLDSNEQVKEQLDSAFVQFNFETSVNDMPLRVVAGLRYEKSDTTSVSFYPAPTTIRWDMIAGLIGVGGESADVPRYGDSSEVLPTIAAALNITENQVIRASWGKSIARPNLGDLGAELNIGSKDFFNLTAQGGNPDLGPLLSTNFDISYENYYAEGSYFAVAAFRKEVKDFIGSRTIEDQPIDGLTNPFLSEIGQQAQACVQAWVDAGRPQTGFPGEGGTGDCVSQQALWAQPWMNDQQHMGWVALAISRGIDVSNGFPWGACDYDGWWRCEPGYIDGTAADPQALFDITQPYNMESGAVNGIEVSWQHLFEGTPYGFQFNFTKVSGGNVEPNKNVVGEQFVLPGLGDSGNISVFMETQKHTLRLALNYRGETAQGFANYFQPVYVDERKQFDISYQYRFSDALTIFADAMNITDEETRLYVRYPEMLFLSQDHGPVFKFGVRSNF</sequence>
<comment type="caution">
    <text evidence="5">The sequence shown here is derived from an EMBL/GenBank/DDBJ whole genome shotgun (WGS) entry which is preliminary data.</text>
</comment>
<dbReference type="Proteomes" id="UP000005615">
    <property type="component" value="Unassembled WGS sequence"/>
</dbReference>
<dbReference type="PANTHER" id="PTHR40980">
    <property type="entry name" value="PLUG DOMAIN-CONTAINING PROTEIN"/>
    <property type="match status" value="1"/>
</dbReference>
<evidence type="ECO:0000256" key="2">
    <source>
        <dbReference type="ARBA" id="ARBA00023136"/>
    </source>
</evidence>
<dbReference type="InterPro" id="IPR012910">
    <property type="entry name" value="Plug_dom"/>
</dbReference>
<accession>F3KYW5</accession>
<proteinExistence type="inferred from homology"/>
<gene>
    <name evidence="5" type="ORF">IMCC3088_2488</name>
</gene>
<comment type="subcellular location">
    <subcellularLocation>
        <location evidence="1 4">Cell outer membrane</location>
    </subcellularLocation>
</comment>
<dbReference type="InterPro" id="IPR000531">
    <property type="entry name" value="Beta-barrel_TonB"/>
</dbReference>